<reference evidence="3 4" key="1">
    <citation type="submission" date="2024-09" db="EMBL/GenBank/DDBJ databases">
        <title>Novel species of the genus Pelomonas and Roseateles isolated from streams.</title>
        <authorList>
            <person name="Lu H."/>
        </authorList>
    </citation>
    <scope>NUCLEOTIDE SEQUENCE [LARGE SCALE GENOMIC DNA]</scope>
    <source>
        <strain evidence="3 4">DC23W</strain>
    </source>
</reference>
<protein>
    <submittedName>
        <fullName evidence="3">Helix-turn-helix domain-containing protein</fullName>
    </submittedName>
</protein>
<evidence type="ECO:0000313" key="4">
    <source>
        <dbReference type="Proteomes" id="UP001606300"/>
    </source>
</evidence>
<evidence type="ECO:0000256" key="1">
    <source>
        <dbReference type="SAM" id="MobiDB-lite"/>
    </source>
</evidence>
<feature type="region of interest" description="Disordered" evidence="1">
    <location>
        <begin position="84"/>
        <end position="104"/>
    </location>
</feature>
<dbReference type="Gene3D" id="1.10.260.40">
    <property type="entry name" value="lambda repressor-like DNA-binding domains"/>
    <property type="match status" value="1"/>
</dbReference>
<gene>
    <name evidence="3" type="ORF">ACG02S_00930</name>
</gene>
<comment type="caution">
    <text evidence="3">The sequence shown here is derived from an EMBL/GenBank/DDBJ whole genome shotgun (WGS) entry which is preliminary data.</text>
</comment>
<keyword evidence="4" id="KW-1185">Reference proteome</keyword>
<dbReference type="Proteomes" id="UP001606300">
    <property type="component" value="Unassembled WGS sequence"/>
</dbReference>
<dbReference type="PROSITE" id="PS50943">
    <property type="entry name" value="HTH_CROC1"/>
    <property type="match status" value="1"/>
</dbReference>
<dbReference type="CDD" id="cd00093">
    <property type="entry name" value="HTH_XRE"/>
    <property type="match status" value="1"/>
</dbReference>
<proteinExistence type="predicted"/>
<accession>A0ABW7EG70</accession>
<name>A0ABW7EG70_9BURK</name>
<dbReference type="SUPFAM" id="SSF47413">
    <property type="entry name" value="lambda repressor-like DNA-binding domains"/>
    <property type="match status" value="1"/>
</dbReference>
<organism evidence="3 4">
    <name type="scientific">Pelomonas dachongensis</name>
    <dbReference type="NCBI Taxonomy" id="3299029"/>
    <lineage>
        <taxon>Bacteria</taxon>
        <taxon>Pseudomonadati</taxon>
        <taxon>Pseudomonadota</taxon>
        <taxon>Betaproteobacteria</taxon>
        <taxon>Burkholderiales</taxon>
        <taxon>Sphaerotilaceae</taxon>
        <taxon>Roseateles</taxon>
    </lineage>
</organism>
<feature type="compositionally biased region" description="Basic residues" evidence="1">
    <location>
        <begin position="94"/>
        <end position="104"/>
    </location>
</feature>
<feature type="domain" description="HTH cro/C1-type" evidence="2">
    <location>
        <begin position="15"/>
        <end position="69"/>
    </location>
</feature>
<dbReference type="Pfam" id="PF01381">
    <property type="entry name" value="HTH_3"/>
    <property type="match status" value="1"/>
</dbReference>
<dbReference type="InterPro" id="IPR001387">
    <property type="entry name" value="Cro/C1-type_HTH"/>
</dbReference>
<dbReference type="EMBL" id="JBIGHY010000001">
    <property type="protein sequence ID" value="MFG6412454.1"/>
    <property type="molecule type" value="Genomic_DNA"/>
</dbReference>
<evidence type="ECO:0000259" key="2">
    <source>
        <dbReference type="PROSITE" id="PS50943"/>
    </source>
</evidence>
<dbReference type="SMART" id="SM00530">
    <property type="entry name" value="HTH_XRE"/>
    <property type="match status" value="1"/>
</dbReference>
<evidence type="ECO:0000313" key="3">
    <source>
        <dbReference type="EMBL" id="MFG6412454.1"/>
    </source>
</evidence>
<sequence length="104" mass="11199">MASASDWDEVVGLAVAVRRSKLGLTQLVLAQAAGIHRNYLADVERGQKSPTMGVVYALCVALDCSPEKLVKQAVGYLTDEEKRREAVEALPPRRPGRPKRAAAG</sequence>
<dbReference type="InterPro" id="IPR010982">
    <property type="entry name" value="Lambda_DNA-bd_dom_sf"/>
</dbReference>